<gene>
    <name evidence="3" type="ORF">A4G23_05263</name>
</gene>
<dbReference type="Proteomes" id="UP000095349">
    <property type="component" value="Chromosome"/>
</dbReference>
<feature type="transmembrane region" description="Helical" evidence="2">
    <location>
        <begin position="100"/>
        <end position="119"/>
    </location>
</feature>
<reference evidence="3 4" key="1">
    <citation type="submission" date="2016-09" db="EMBL/GenBank/DDBJ databases">
        <title>Streptomyces rubrolavendulae MJM4426 Genome sequencing and assembly.</title>
        <authorList>
            <person name="Kim J.-G."/>
        </authorList>
    </citation>
    <scope>NUCLEOTIDE SEQUENCE [LARGE SCALE GENOMIC DNA]</scope>
    <source>
        <strain evidence="3 4">MJM4426</strain>
    </source>
</reference>
<keyword evidence="2" id="KW-1133">Transmembrane helix</keyword>
<dbReference type="AlphaFoldDB" id="A0A1D8GA88"/>
<dbReference type="STRING" id="285473.A4G23_05263"/>
<organism evidence="3 4">
    <name type="scientific">Streptomyces rubrolavendulae</name>
    <dbReference type="NCBI Taxonomy" id="285473"/>
    <lineage>
        <taxon>Bacteria</taxon>
        <taxon>Bacillati</taxon>
        <taxon>Actinomycetota</taxon>
        <taxon>Actinomycetes</taxon>
        <taxon>Kitasatosporales</taxon>
        <taxon>Streptomycetaceae</taxon>
        <taxon>Streptomyces</taxon>
    </lineage>
</organism>
<name>A0A1D8GA88_9ACTN</name>
<dbReference type="RefSeq" id="WP_140160854.1">
    <property type="nucleotide sequence ID" value="NZ_CP017316.1"/>
</dbReference>
<evidence type="ECO:0000313" key="4">
    <source>
        <dbReference type="Proteomes" id="UP000095349"/>
    </source>
</evidence>
<feature type="transmembrane region" description="Helical" evidence="2">
    <location>
        <begin position="39"/>
        <end position="56"/>
    </location>
</feature>
<proteinExistence type="predicted"/>
<keyword evidence="4" id="KW-1185">Reference proteome</keyword>
<feature type="transmembrane region" description="Helical" evidence="2">
    <location>
        <begin position="68"/>
        <end position="88"/>
    </location>
</feature>
<feature type="region of interest" description="Disordered" evidence="1">
    <location>
        <begin position="172"/>
        <end position="191"/>
    </location>
</feature>
<dbReference type="OrthoDB" id="3295034at2"/>
<sequence length="246" mass="26977">MLGCLFLLFTVGLLGKLLVTPVTVYDLMAAQSPPQQPVWWEWAVLCAVPLATAFALTWSSGRRRPGRALALTAGTVLLPVLSVAVALWVRDRVGTGNWTLGATLESLAAGVAALVYRAVVRRRERGRPLPGEVWLAMVPYRDSGEAARHYCVVLRRRRGYAEVLQITSQNKDGRRDHLPLPNGGWDTVSGKPHWVEAGLPPRRVPYRDFLKDRPQGPCPAAVWRQLRRPAPAPPPAPRPRASAPGG</sequence>
<dbReference type="PATRIC" id="fig|285473.5.peg.5548"/>
<accession>A0A1D8GA88</accession>
<dbReference type="EMBL" id="CP017316">
    <property type="protein sequence ID" value="AOT62367.1"/>
    <property type="molecule type" value="Genomic_DNA"/>
</dbReference>
<dbReference type="KEGG" id="srn:A4G23_05263"/>
<feature type="region of interest" description="Disordered" evidence="1">
    <location>
        <begin position="217"/>
        <end position="246"/>
    </location>
</feature>
<keyword evidence="2" id="KW-0472">Membrane</keyword>
<evidence type="ECO:0000256" key="1">
    <source>
        <dbReference type="SAM" id="MobiDB-lite"/>
    </source>
</evidence>
<keyword evidence="2" id="KW-0812">Transmembrane</keyword>
<evidence type="ECO:0000313" key="3">
    <source>
        <dbReference type="EMBL" id="AOT62367.1"/>
    </source>
</evidence>
<dbReference type="GeneID" id="91406756"/>
<protein>
    <submittedName>
        <fullName evidence="3">Uncharacterized protein</fullName>
    </submittedName>
</protein>
<evidence type="ECO:0000256" key="2">
    <source>
        <dbReference type="SAM" id="Phobius"/>
    </source>
</evidence>